<evidence type="ECO:0000313" key="2">
    <source>
        <dbReference type="EMBL" id="OAT86331.1"/>
    </source>
</evidence>
<dbReference type="InterPro" id="IPR036388">
    <property type="entry name" value="WH-like_DNA-bd_sf"/>
</dbReference>
<dbReference type="EMBL" id="LYVF01000028">
    <property type="protein sequence ID" value="OAT86331.1"/>
    <property type="molecule type" value="Genomic_DNA"/>
</dbReference>
<protein>
    <submittedName>
        <fullName evidence="2">RNA polymerase subunit sigma-24</fullName>
    </submittedName>
</protein>
<evidence type="ECO:0000313" key="3">
    <source>
        <dbReference type="Proteomes" id="UP000078532"/>
    </source>
</evidence>
<keyword evidence="3" id="KW-1185">Reference proteome</keyword>
<sequence>MVWIETGIRREATRLAKKRRRLMEHERLILDAPADVPDEEVVMVDTIAAAVDVSGEVEGSVFIQGALSSLTPLQWGVITATVLEGATEKEAAVRLGIPQQAVHKVKERALKMLRKRFVLDEPTGK</sequence>
<evidence type="ECO:0000259" key="1">
    <source>
        <dbReference type="Pfam" id="PF04545"/>
    </source>
</evidence>
<gene>
    <name evidence="2" type="ORF">A6M21_03845</name>
</gene>
<dbReference type="Pfam" id="PF04545">
    <property type="entry name" value="Sigma70_r4"/>
    <property type="match status" value="1"/>
</dbReference>
<accession>A0A1B7LIP0</accession>
<feature type="domain" description="RNA polymerase sigma-70 region 4" evidence="1">
    <location>
        <begin position="66"/>
        <end position="115"/>
    </location>
</feature>
<name>A0A1B7LIP0_9FIRM</name>
<dbReference type="OrthoDB" id="1807727at2"/>
<dbReference type="GO" id="GO:0006352">
    <property type="term" value="P:DNA-templated transcription initiation"/>
    <property type="evidence" value="ECO:0007669"/>
    <property type="project" value="InterPro"/>
</dbReference>
<dbReference type="AlphaFoldDB" id="A0A1B7LIP0"/>
<dbReference type="GO" id="GO:0003700">
    <property type="term" value="F:DNA-binding transcription factor activity"/>
    <property type="evidence" value="ECO:0007669"/>
    <property type="project" value="InterPro"/>
</dbReference>
<proteinExistence type="predicted"/>
<dbReference type="SUPFAM" id="SSF88659">
    <property type="entry name" value="Sigma3 and sigma4 domains of RNA polymerase sigma factors"/>
    <property type="match status" value="1"/>
</dbReference>
<dbReference type="InterPro" id="IPR007630">
    <property type="entry name" value="RNA_pol_sigma70_r4"/>
</dbReference>
<comment type="caution">
    <text evidence="2">The sequence shown here is derived from an EMBL/GenBank/DDBJ whole genome shotgun (WGS) entry which is preliminary data.</text>
</comment>
<dbReference type="InterPro" id="IPR013324">
    <property type="entry name" value="RNA_pol_sigma_r3/r4-like"/>
</dbReference>
<dbReference type="Proteomes" id="UP000078532">
    <property type="component" value="Unassembled WGS sequence"/>
</dbReference>
<reference evidence="2 3" key="1">
    <citation type="submission" date="2016-04" db="EMBL/GenBank/DDBJ databases">
        <authorList>
            <person name="Evans L.H."/>
            <person name="Alamgir A."/>
            <person name="Owens N."/>
            <person name="Weber N.D."/>
            <person name="Virtaneva K."/>
            <person name="Barbian K."/>
            <person name="Babar A."/>
            <person name="Rosenke K."/>
        </authorList>
    </citation>
    <scope>NUCLEOTIDE SEQUENCE [LARGE SCALE GENOMIC DNA]</scope>
    <source>
        <strain evidence="2 3">LMa1</strain>
    </source>
</reference>
<dbReference type="Gene3D" id="1.10.10.10">
    <property type="entry name" value="Winged helix-like DNA-binding domain superfamily/Winged helix DNA-binding domain"/>
    <property type="match status" value="1"/>
</dbReference>
<dbReference type="STRING" id="1838280.A6M21_03845"/>
<organism evidence="2 3">
    <name type="scientific">Desulfotomaculum copahuensis</name>
    <dbReference type="NCBI Taxonomy" id="1838280"/>
    <lineage>
        <taxon>Bacteria</taxon>
        <taxon>Bacillati</taxon>
        <taxon>Bacillota</taxon>
        <taxon>Clostridia</taxon>
        <taxon>Eubacteriales</taxon>
        <taxon>Desulfotomaculaceae</taxon>
        <taxon>Desulfotomaculum</taxon>
    </lineage>
</organism>